<evidence type="ECO:0000259" key="5">
    <source>
        <dbReference type="Pfam" id="PF06978"/>
    </source>
</evidence>
<evidence type="ECO:0000256" key="1">
    <source>
        <dbReference type="ARBA" id="ARBA00004123"/>
    </source>
</evidence>
<dbReference type="InterPro" id="IPR009723">
    <property type="entry name" value="Pop1_N"/>
</dbReference>
<evidence type="ECO:0000256" key="2">
    <source>
        <dbReference type="ARBA" id="ARBA00022694"/>
    </source>
</evidence>
<feature type="domain" description="POPLD" evidence="6">
    <location>
        <begin position="480"/>
        <end position="571"/>
    </location>
</feature>
<dbReference type="SUPFAM" id="SSF103025">
    <property type="entry name" value="Folate-binding domain"/>
    <property type="match status" value="1"/>
</dbReference>
<evidence type="ECO:0000259" key="6">
    <source>
        <dbReference type="Pfam" id="PF08170"/>
    </source>
</evidence>
<dbReference type="PANTHER" id="PTHR22731">
    <property type="entry name" value="RIBONUCLEASES P/MRP PROTEIN SUBUNIT POP1"/>
    <property type="match status" value="1"/>
</dbReference>
<protein>
    <recommendedName>
        <fullName evidence="9">Pop1 N-terminal domain-containing protein</fullName>
    </recommendedName>
</protein>
<dbReference type="GO" id="GO:0000172">
    <property type="term" value="C:ribonuclease MRP complex"/>
    <property type="evidence" value="ECO:0007669"/>
    <property type="project" value="InterPro"/>
</dbReference>
<keyword evidence="2" id="KW-0819">tRNA processing</keyword>
<dbReference type="GO" id="GO:0001682">
    <property type="term" value="P:tRNA 5'-leader removal"/>
    <property type="evidence" value="ECO:0007669"/>
    <property type="project" value="InterPro"/>
</dbReference>
<dbReference type="Pfam" id="PF08170">
    <property type="entry name" value="POPLD"/>
    <property type="match status" value="1"/>
</dbReference>
<sequence>MDPKAAVTFDPTELIKARENEIKALTKEVLSESGSKRAFQLLPRYMRRRTMSSNAYLVPSRLRAKALREIELGGTIKNTKKRRYRKTKRILNRVRHYKKRQITKKWLPTHLWHAKRFHMENKWGYRIARSPTNKGARAIYRAVKTESVIYDATHTAPIKLSGKQKELIFMLGHLSQPATANLLYLRGGQYGSNWLYEKKDAKLPKLVCPMEFYWKPLVGKEKSSSQDTNEMEREVWVFVHPAAFPEAHVLFLKFLNENKLDVIVTPLQMKFARFQLMGPKCNKVLTTVLHEVEPLVEHTSSSLADNMFRKVMSVKPSALPKRAVLSFTVLDPRVKKYIGLGVLRKPIPYAPPSITPPDFLLKWDPKWSHSFLWEVGEGDGKISFDENLSKAPKPGKGKGLWGKKNPSSTTEDKMDIAKDLPSLSNNNEQQAQKTESKFWGTCKVLERDINARKIPPSDLYKSRTEVMLMQNPGVNGYTSGWTFLCEISWATTFWRAFFKAGAKAIGYAEYEHMQFEAGVPSFPISFPDTLSGQVEADKRDAEESEKYLRRPPSKRPNFEKLGIHSPFRSPWASLFSSCDITDIRVLREDLSAYFSGSKAIPVGSLLPVWVWLPEGGTTIKPNARIYHPDYDNDHNEVIIGFVSNGKYSFKQGACKALAFVRADTTITILQKNNNRAPIYIRNIQSQWYHPAYATLHQDQ</sequence>
<comment type="subcellular location">
    <subcellularLocation>
        <location evidence="1">Nucleus</location>
    </subcellularLocation>
</comment>
<feature type="compositionally biased region" description="Basic and acidic residues" evidence="4">
    <location>
        <begin position="535"/>
        <end position="548"/>
    </location>
</feature>
<accession>A0A6B2KZ66</accession>
<evidence type="ECO:0008006" key="9">
    <source>
        <dbReference type="Google" id="ProtNLM"/>
    </source>
</evidence>
<dbReference type="GO" id="GO:0005655">
    <property type="term" value="C:nucleolar ribonuclease P complex"/>
    <property type="evidence" value="ECO:0007669"/>
    <property type="project" value="InterPro"/>
</dbReference>
<feature type="domain" description="POP1 C-terminal" evidence="7">
    <location>
        <begin position="628"/>
        <end position="695"/>
    </location>
</feature>
<feature type="region of interest" description="Disordered" evidence="4">
    <location>
        <begin position="389"/>
        <end position="412"/>
    </location>
</feature>
<reference evidence="8" key="1">
    <citation type="journal article" date="2020" name="J. Eukaryot. Microbiol.">
        <title>De novo Sequencing, Assembly and Annotation of the Transcriptome for the Free-Living Testate Amoeba Arcella intermedia.</title>
        <authorList>
            <person name="Ribeiro G.M."/>
            <person name="Porfirio-Sousa A.L."/>
            <person name="Maurer-Alcala X.X."/>
            <person name="Katz L.A."/>
            <person name="Lahr D.J.G."/>
        </authorList>
    </citation>
    <scope>NUCLEOTIDE SEQUENCE</scope>
</reference>
<name>A0A6B2KZ66_9EUKA</name>
<dbReference type="InterPro" id="IPR012590">
    <property type="entry name" value="POPLD_dom"/>
</dbReference>
<evidence type="ECO:0000259" key="7">
    <source>
        <dbReference type="Pfam" id="PF22770"/>
    </source>
</evidence>
<dbReference type="InterPro" id="IPR055079">
    <property type="entry name" value="POP1_C"/>
</dbReference>
<dbReference type="Pfam" id="PF22770">
    <property type="entry name" value="POP1_C"/>
    <property type="match status" value="1"/>
</dbReference>
<organism evidence="8">
    <name type="scientific">Arcella intermedia</name>
    <dbReference type="NCBI Taxonomy" id="1963864"/>
    <lineage>
        <taxon>Eukaryota</taxon>
        <taxon>Amoebozoa</taxon>
        <taxon>Tubulinea</taxon>
        <taxon>Elardia</taxon>
        <taxon>Arcellinida</taxon>
        <taxon>Sphaerothecina</taxon>
        <taxon>Arcellidae</taxon>
        <taxon>Arcella</taxon>
    </lineage>
</organism>
<evidence type="ECO:0000313" key="8">
    <source>
        <dbReference type="EMBL" id="NDV29888.1"/>
    </source>
</evidence>
<feature type="domain" description="Pop1 N-terminal" evidence="5">
    <location>
        <begin position="77"/>
        <end position="162"/>
    </location>
</feature>
<evidence type="ECO:0000256" key="3">
    <source>
        <dbReference type="ARBA" id="ARBA00023242"/>
    </source>
</evidence>
<dbReference type="Pfam" id="PF06978">
    <property type="entry name" value="POP1_N"/>
    <property type="match status" value="1"/>
</dbReference>
<feature type="region of interest" description="Disordered" evidence="4">
    <location>
        <begin position="534"/>
        <end position="553"/>
    </location>
</feature>
<dbReference type="PANTHER" id="PTHR22731:SF3">
    <property type="entry name" value="RIBONUCLEASES P_MRP PROTEIN SUBUNIT POP1"/>
    <property type="match status" value="1"/>
</dbReference>
<dbReference type="AlphaFoldDB" id="A0A6B2KZ66"/>
<proteinExistence type="predicted"/>
<dbReference type="EMBL" id="GIBP01000919">
    <property type="protein sequence ID" value="NDV29888.1"/>
    <property type="molecule type" value="Transcribed_RNA"/>
</dbReference>
<dbReference type="InterPro" id="IPR039182">
    <property type="entry name" value="Pop1"/>
</dbReference>
<evidence type="ECO:0000256" key="4">
    <source>
        <dbReference type="SAM" id="MobiDB-lite"/>
    </source>
</evidence>
<keyword evidence="3" id="KW-0539">Nucleus</keyword>